<keyword evidence="3" id="KW-1185">Reference proteome</keyword>
<dbReference type="NCBIfam" id="TIGR02593">
    <property type="entry name" value="CRISPR_cas5"/>
    <property type="match status" value="1"/>
</dbReference>
<dbReference type="Gene3D" id="3.30.70.2660">
    <property type="match status" value="1"/>
</dbReference>
<evidence type="ECO:0000313" key="3">
    <source>
        <dbReference type="Proteomes" id="UP001597260"/>
    </source>
</evidence>
<reference evidence="3" key="1">
    <citation type="journal article" date="2019" name="Int. J. Syst. Evol. Microbiol.">
        <title>The Global Catalogue of Microorganisms (GCM) 10K type strain sequencing project: providing services to taxonomists for standard genome sequencing and annotation.</title>
        <authorList>
            <consortium name="The Broad Institute Genomics Platform"/>
            <consortium name="The Broad Institute Genome Sequencing Center for Infectious Disease"/>
            <person name="Wu L."/>
            <person name="Ma J."/>
        </authorList>
    </citation>
    <scope>NUCLEOTIDE SEQUENCE [LARGE SCALE GENOMIC DNA]</scope>
    <source>
        <strain evidence="3">JCM 31037</strain>
    </source>
</reference>
<evidence type="ECO:0000256" key="1">
    <source>
        <dbReference type="ARBA" id="ARBA00023118"/>
    </source>
</evidence>
<dbReference type="Proteomes" id="UP001597260">
    <property type="component" value="Unassembled WGS sequence"/>
</dbReference>
<dbReference type="Pfam" id="PF09704">
    <property type="entry name" value="Cas_Cas5d"/>
    <property type="match status" value="1"/>
</dbReference>
<dbReference type="NCBIfam" id="TIGR01868">
    <property type="entry name" value="casD_Cas5e"/>
    <property type="match status" value="1"/>
</dbReference>
<protein>
    <submittedName>
        <fullName evidence="2">Type I-E CRISPR-associated protein Cas5/CasD</fullName>
    </submittedName>
</protein>
<sequence length="265" mass="28728">MNGLLIRLAGPMQSWGDHSTFSERDTRPHPTRSALIGMIAAALGRGRDQPFHYKSADEQADVDLPALSFTIRVDRPGTPMQDFHTVGGGLPRARTVMTAEGKRRAPGTETIVSRRQYLADAVFTVAVTGPEATIAVVAEALAQPVWAPYLGRRSCPAEVPLLLRGPGPGVVDDLYRSVPLARSNPYGGADTTVDVDFVLDTPPPDAVEAARLTYNDVPVAFHPHRRSYLSRSIWVVTEKLPVELCAGFGSRYLTALERYLEGAAP</sequence>
<proteinExistence type="predicted"/>
<accession>A0ABW3YMB2</accession>
<dbReference type="InterPro" id="IPR010147">
    <property type="entry name" value="CRISPR-assoc_prot_CasD"/>
</dbReference>
<keyword evidence="1" id="KW-0051">Antiviral defense</keyword>
<dbReference type="InterPro" id="IPR013422">
    <property type="entry name" value="CRISPR-assoc_prot_Cas5_N"/>
</dbReference>
<evidence type="ECO:0000313" key="2">
    <source>
        <dbReference type="EMBL" id="MFD1325420.1"/>
    </source>
</evidence>
<comment type="caution">
    <text evidence="2">The sequence shown here is derived from an EMBL/GenBank/DDBJ whole genome shotgun (WGS) entry which is preliminary data.</text>
</comment>
<dbReference type="EMBL" id="JBHTMP010000078">
    <property type="protein sequence ID" value="MFD1325420.1"/>
    <property type="molecule type" value="Genomic_DNA"/>
</dbReference>
<organism evidence="2 3">
    <name type="scientific">Micromonospora sonneratiae</name>
    <dbReference type="NCBI Taxonomy" id="1184706"/>
    <lineage>
        <taxon>Bacteria</taxon>
        <taxon>Bacillati</taxon>
        <taxon>Actinomycetota</taxon>
        <taxon>Actinomycetes</taxon>
        <taxon>Micromonosporales</taxon>
        <taxon>Micromonosporaceae</taxon>
        <taxon>Micromonospora</taxon>
    </lineage>
</organism>
<dbReference type="CDD" id="cd09693">
    <property type="entry name" value="Cas5_I"/>
    <property type="match status" value="1"/>
</dbReference>
<name>A0ABW3YMB2_9ACTN</name>
<dbReference type="InterPro" id="IPR021124">
    <property type="entry name" value="CRISPR-assoc_prot_Cas5"/>
</dbReference>
<dbReference type="RefSeq" id="WP_377577736.1">
    <property type="nucleotide sequence ID" value="NZ_JBHTMP010000078.1"/>
</dbReference>
<gene>
    <name evidence="2" type="primary">cas5e</name>
    <name evidence="2" type="ORF">ACFQ4H_30485</name>
</gene>